<keyword evidence="2" id="KW-0460">Magnesium</keyword>
<dbReference type="NCBIfam" id="NF002848">
    <property type="entry name" value="PRK03103.1"/>
    <property type="match status" value="1"/>
</dbReference>
<dbReference type="CDD" id="cd03586">
    <property type="entry name" value="PolY_Pol_IV_kappa"/>
    <property type="match status" value="1"/>
</dbReference>
<dbReference type="Pfam" id="PF11799">
    <property type="entry name" value="IMS_C"/>
    <property type="match status" value="1"/>
</dbReference>
<dbReference type="Gene3D" id="3.30.70.270">
    <property type="match status" value="1"/>
</dbReference>
<sequence>MAAKPTERVVMLADAQSFYASVEKAARPEYRDRPLAVAGDPERRSGIILAACPLAKRFGVKTGDTLGEAFGKCPHLVAVRPRMHTYLRVSAVIAETLGAFTDLVEPYSVDEYFLDVTGSTPLFGPPETIARLIQDKVELSTGVRMRIGIGPTKVLAKMAADLWAKQNESGIFTLPAENVATLLWPRPIGDLFGVGARMEHRFVRMGLATIGDVARLPLEELKKRLRLSFGHKSDARAEYYWKTAHGIDPGPVVPPDENGAFFGRKSIGRQITLPRDYRRLRDIRVVLLELSDEVCRSCRSEGRLGRIVAVGAWSGDFDRPQGFFRQTTLADATCLTDEVYAAACRLFERHWTGFAVRRLAVTLADLSDAGHLQLAFFADRDRRLRLEQATDDIRYRFGATALIRASSLLAAGQARKRSTRIGGHPA</sequence>
<protein>
    <recommendedName>
        <fullName evidence="2">DNA polymerase IV</fullName>
        <shortName evidence="2">Pol IV</shortName>
        <ecNumber evidence="2">2.7.7.7</ecNumber>
    </recommendedName>
</protein>
<comment type="subcellular location">
    <subcellularLocation>
        <location evidence="2">Cytoplasm</location>
    </subcellularLocation>
</comment>
<accession>A0A2A6E1V9</accession>
<name>A0A2A6E1V9_9BACL</name>
<dbReference type="InterPro" id="IPR050116">
    <property type="entry name" value="DNA_polymerase-Y"/>
</dbReference>
<dbReference type="GO" id="GO:0042276">
    <property type="term" value="P:error-prone translesion synthesis"/>
    <property type="evidence" value="ECO:0007669"/>
    <property type="project" value="TreeGrafter"/>
</dbReference>
<dbReference type="InterPro" id="IPR017961">
    <property type="entry name" value="DNA_pol_Y-fam_little_finger"/>
</dbReference>
<dbReference type="InterPro" id="IPR001126">
    <property type="entry name" value="UmuC"/>
</dbReference>
<dbReference type="InterPro" id="IPR043502">
    <property type="entry name" value="DNA/RNA_pol_sf"/>
</dbReference>
<keyword evidence="2" id="KW-0963">Cytoplasm</keyword>
<keyword evidence="2" id="KW-0239">DNA-directed DNA polymerase</keyword>
<keyword evidence="2" id="KW-0227">DNA damage</keyword>
<dbReference type="PANTHER" id="PTHR11076">
    <property type="entry name" value="DNA REPAIR POLYMERASE UMUC / TRANSFERASE FAMILY MEMBER"/>
    <property type="match status" value="1"/>
</dbReference>
<dbReference type="Pfam" id="PF00817">
    <property type="entry name" value="IMS"/>
    <property type="match status" value="1"/>
</dbReference>
<feature type="binding site" evidence="2">
    <location>
        <position position="110"/>
    </location>
    <ligand>
        <name>Mg(2+)</name>
        <dbReference type="ChEBI" id="CHEBI:18420"/>
    </ligand>
</feature>
<keyword evidence="2" id="KW-0479">Metal-binding</keyword>
<feature type="site" description="Substrate discrimination" evidence="2">
    <location>
        <position position="19"/>
    </location>
</feature>
<dbReference type="GO" id="GO:0009432">
    <property type="term" value="P:SOS response"/>
    <property type="evidence" value="ECO:0007669"/>
    <property type="project" value="TreeGrafter"/>
</dbReference>
<keyword evidence="2" id="KW-0548">Nucleotidyltransferase</keyword>
<dbReference type="Gene3D" id="3.30.1490.100">
    <property type="entry name" value="DNA polymerase, Y-family, little finger domain"/>
    <property type="match status" value="1"/>
</dbReference>
<comment type="subunit">
    <text evidence="2">Monomer.</text>
</comment>
<gene>
    <name evidence="4" type="primary">polYB</name>
    <name evidence="2" type="synonym">dinB</name>
    <name evidence="4" type="ORF">BLM47_04730</name>
</gene>
<evidence type="ECO:0000256" key="2">
    <source>
        <dbReference type="HAMAP-Rule" id="MF_01113"/>
    </source>
</evidence>
<dbReference type="PROSITE" id="PS50173">
    <property type="entry name" value="UMUC"/>
    <property type="match status" value="1"/>
</dbReference>
<comment type="caution">
    <text evidence="4">The sequence shown here is derived from an EMBL/GenBank/DDBJ whole genome shotgun (WGS) entry which is preliminary data.</text>
</comment>
<comment type="similarity">
    <text evidence="1 2">Belongs to the DNA polymerase type-Y family.</text>
</comment>
<evidence type="ECO:0000256" key="1">
    <source>
        <dbReference type="ARBA" id="ARBA00010945"/>
    </source>
</evidence>
<dbReference type="EMBL" id="MOXJ01000007">
    <property type="protein sequence ID" value="PDO10973.1"/>
    <property type="molecule type" value="Genomic_DNA"/>
</dbReference>
<keyword evidence="2" id="KW-0238">DNA-binding</keyword>
<dbReference type="GO" id="GO:0000287">
    <property type="term" value="F:magnesium ion binding"/>
    <property type="evidence" value="ECO:0007669"/>
    <property type="project" value="UniProtKB-UniRule"/>
</dbReference>
<keyword evidence="2" id="KW-0234">DNA repair</keyword>
<dbReference type="Gene3D" id="1.10.150.20">
    <property type="entry name" value="5' to 3' exonuclease, C-terminal subdomain"/>
    <property type="match status" value="1"/>
</dbReference>
<evidence type="ECO:0000313" key="4">
    <source>
        <dbReference type="EMBL" id="PDO10973.1"/>
    </source>
</evidence>
<dbReference type="EC" id="2.7.7.7" evidence="2"/>
<feature type="domain" description="UmuC" evidence="3">
    <location>
        <begin position="10"/>
        <end position="195"/>
    </location>
</feature>
<dbReference type="SUPFAM" id="SSF100879">
    <property type="entry name" value="Lesion bypass DNA polymerase (Y-family), little finger domain"/>
    <property type="match status" value="1"/>
</dbReference>
<feature type="active site" evidence="2">
    <location>
        <position position="111"/>
    </location>
</feature>
<dbReference type="PANTHER" id="PTHR11076:SF35">
    <property type="entry name" value="DNA REPAIR PROTEIN HOMOLOG YOBH"/>
    <property type="match status" value="1"/>
</dbReference>
<keyword evidence="2" id="KW-0515">Mutator protein</keyword>
<feature type="binding site" evidence="2">
    <location>
        <position position="14"/>
    </location>
    <ligand>
        <name>Mg(2+)</name>
        <dbReference type="ChEBI" id="CHEBI:18420"/>
    </ligand>
</feature>
<keyword evidence="2" id="KW-0235">DNA replication</keyword>
<evidence type="ECO:0000313" key="5">
    <source>
        <dbReference type="Proteomes" id="UP000243688"/>
    </source>
</evidence>
<dbReference type="Proteomes" id="UP000243688">
    <property type="component" value="Unassembled WGS sequence"/>
</dbReference>
<dbReference type="GO" id="GO:0003684">
    <property type="term" value="F:damaged DNA binding"/>
    <property type="evidence" value="ECO:0007669"/>
    <property type="project" value="InterPro"/>
</dbReference>
<dbReference type="GO" id="GO:0006261">
    <property type="term" value="P:DNA-templated DNA replication"/>
    <property type="evidence" value="ECO:0007669"/>
    <property type="project" value="UniProtKB-UniRule"/>
</dbReference>
<reference evidence="4 5" key="1">
    <citation type="submission" date="2016-12" db="EMBL/GenBank/DDBJ databases">
        <title>Candidatus Reconcilibacillus cellulovorans genome.</title>
        <authorList>
            <person name="Kolinko S."/>
            <person name="Wu Y.-W."/>
            <person name="Tachea F."/>
            <person name="Denzel E."/>
            <person name="Hiras J."/>
            <person name="Baecker N."/>
            <person name="Chan L.J."/>
            <person name="Eichorst S.A."/>
            <person name="Frey D."/>
            <person name="Adams P.D."/>
            <person name="Pray T."/>
            <person name="Tanjore D."/>
            <person name="Petzold C.J."/>
            <person name="Gladden J.M."/>
            <person name="Simmons B.A."/>
            <person name="Singer S.W."/>
        </authorList>
    </citation>
    <scope>NUCLEOTIDE SEQUENCE [LARGE SCALE GENOMIC DNA]</scope>
    <source>
        <strain evidence="4">JTherm</strain>
    </source>
</reference>
<dbReference type="InterPro" id="IPR043128">
    <property type="entry name" value="Rev_trsase/Diguanyl_cyclase"/>
</dbReference>
<comment type="cofactor">
    <cofactor evidence="2">
        <name>Mg(2+)</name>
        <dbReference type="ChEBI" id="CHEBI:18420"/>
    </cofactor>
    <text evidence="2">Binds 2 magnesium ions per subunit.</text>
</comment>
<dbReference type="HAMAP" id="MF_01113">
    <property type="entry name" value="DNApol_IV"/>
    <property type="match status" value="1"/>
</dbReference>
<comment type="catalytic activity">
    <reaction evidence="2">
        <text>DNA(n) + a 2'-deoxyribonucleoside 5'-triphosphate = DNA(n+1) + diphosphate</text>
        <dbReference type="Rhea" id="RHEA:22508"/>
        <dbReference type="Rhea" id="RHEA-COMP:17339"/>
        <dbReference type="Rhea" id="RHEA-COMP:17340"/>
        <dbReference type="ChEBI" id="CHEBI:33019"/>
        <dbReference type="ChEBI" id="CHEBI:61560"/>
        <dbReference type="ChEBI" id="CHEBI:173112"/>
        <dbReference type="EC" id="2.7.7.7"/>
    </reaction>
</comment>
<dbReference type="InterPro" id="IPR022880">
    <property type="entry name" value="DNApol_IV"/>
</dbReference>
<comment type="function">
    <text evidence="2">Poorly processive, error-prone DNA polymerase involved in untargeted mutagenesis. Copies undamaged DNA at stalled replication forks, which arise in vivo from mismatched or misaligned primer ends. These misaligned primers can be extended by PolIV. Exhibits no 3'-5' exonuclease (proofreading) activity. May be involved in translesional synthesis, in conjunction with the beta clamp from PolIII.</text>
</comment>
<dbReference type="Gene3D" id="3.40.1170.60">
    <property type="match status" value="1"/>
</dbReference>
<dbReference type="GO" id="GO:0006281">
    <property type="term" value="P:DNA repair"/>
    <property type="evidence" value="ECO:0007669"/>
    <property type="project" value="UniProtKB-UniRule"/>
</dbReference>
<dbReference type="InterPro" id="IPR036775">
    <property type="entry name" value="DNA_pol_Y-fam_lit_finger_sf"/>
</dbReference>
<dbReference type="GO" id="GO:0003887">
    <property type="term" value="F:DNA-directed DNA polymerase activity"/>
    <property type="evidence" value="ECO:0007669"/>
    <property type="project" value="UniProtKB-UniRule"/>
</dbReference>
<dbReference type="AlphaFoldDB" id="A0A2A6E1V9"/>
<dbReference type="GO" id="GO:0005829">
    <property type="term" value="C:cytosol"/>
    <property type="evidence" value="ECO:0007669"/>
    <property type="project" value="TreeGrafter"/>
</dbReference>
<organism evidence="4 5">
    <name type="scientific">Candidatus Reconcilbacillus cellulovorans</name>
    <dbReference type="NCBI Taxonomy" id="1906605"/>
    <lineage>
        <taxon>Bacteria</taxon>
        <taxon>Bacillati</taxon>
        <taxon>Bacillota</taxon>
        <taxon>Bacilli</taxon>
        <taxon>Bacillales</taxon>
        <taxon>Paenibacillaceae</taxon>
        <taxon>Candidatus Reconcilbacillus</taxon>
    </lineage>
</organism>
<proteinExistence type="inferred from homology"/>
<dbReference type="SUPFAM" id="SSF56672">
    <property type="entry name" value="DNA/RNA polymerases"/>
    <property type="match status" value="1"/>
</dbReference>
<keyword evidence="2" id="KW-0808">Transferase</keyword>
<evidence type="ECO:0000259" key="3">
    <source>
        <dbReference type="PROSITE" id="PS50173"/>
    </source>
</evidence>